<proteinExistence type="predicted"/>
<dbReference type="OrthoDB" id="2314453at2759"/>
<evidence type="ECO:0000313" key="1">
    <source>
        <dbReference type="EMBL" id="EXX74961.1"/>
    </source>
</evidence>
<keyword evidence="2" id="KW-1185">Reference proteome</keyword>
<dbReference type="Proteomes" id="UP000022910">
    <property type="component" value="Unassembled WGS sequence"/>
</dbReference>
<comment type="caution">
    <text evidence="1">The sequence shown here is derived from an EMBL/GenBank/DDBJ whole genome shotgun (WGS) entry which is preliminary data.</text>
</comment>
<gene>
    <name evidence="1" type="ORF">RirG_046210</name>
</gene>
<name>A0A015LQE4_RHIIW</name>
<dbReference type="EMBL" id="JEMT01012656">
    <property type="protein sequence ID" value="EXX74961.1"/>
    <property type="molecule type" value="Genomic_DNA"/>
</dbReference>
<organism evidence="1 2">
    <name type="scientific">Rhizophagus irregularis (strain DAOM 197198w)</name>
    <name type="common">Glomus intraradices</name>
    <dbReference type="NCBI Taxonomy" id="1432141"/>
    <lineage>
        <taxon>Eukaryota</taxon>
        <taxon>Fungi</taxon>
        <taxon>Fungi incertae sedis</taxon>
        <taxon>Mucoromycota</taxon>
        <taxon>Glomeromycotina</taxon>
        <taxon>Glomeromycetes</taxon>
        <taxon>Glomerales</taxon>
        <taxon>Glomeraceae</taxon>
        <taxon>Rhizophagus</taxon>
    </lineage>
</organism>
<evidence type="ECO:0000313" key="2">
    <source>
        <dbReference type="Proteomes" id="UP000022910"/>
    </source>
</evidence>
<sequence>MTSINSVQIIKNNSLYQYELKNFLKYLNYDIISLIPFENDPEKVATHVRLFTEINILTGKDVFKWNIEEEAKRLQIHNKRLIDSATDIVWQSRITCSQKQRFESLSNDANDINQKMRQVVEDTRNSISQICVTQETDLILPDYFYNGTTKFNESSNMDSLILGYSKEF</sequence>
<protein>
    <submittedName>
        <fullName evidence="1">Uncharacterized protein</fullName>
    </submittedName>
</protein>
<reference evidence="1 2" key="1">
    <citation type="submission" date="2014-02" db="EMBL/GenBank/DDBJ databases">
        <title>Single nucleus genome sequencing reveals high similarity among nuclei of an endomycorrhizal fungus.</title>
        <authorList>
            <person name="Lin K."/>
            <person name="Geurts R."/>
            <person name="Zhang Z."/>
            <person name="Limpens E."/>
            <person name="Saunders D.G."/>
            <person name="Mu D."/>
            <person name="Pang E."/>
            <person name="Cao H."/>
            <person name="Cha H."/>
            <person name="Lin T."/>
            <person name="Zhou Q."/>
            <person name="Shang Y."/>
            <person name="Li Y."/>
            <person name="Ivanov S."/>
            <person name="Sharma T."/>
            <person name="Velzen R.V."/>
            <person name="Ruijter N.D."/>
            <person name="Aanen D.K."/>
            <person name="Win J."/>
            <person name="Kamoun S."/>
            <person name="Bisseling T."/>
            <person name="Huang S."/>
        </authorList>
    </citation>
    <scope>NUCLEOTIDE SEQUENCE [LARGE SCALE GENOMIC DNA]</scope>
    <source>
        <strain evidence="2">DAOM197198w</strain>
    </source>
</reference>
<dbReference type="AlphaFoldDB" id="A0A015LQE4"/>
<dbReference type="HOGENOM" id="CLU_118715_1_0_1"/>
<accession>A0A015LQE4</accession>